<evidence type="ECO:0000313" key="4">
    <source>
        <dbReference type="Proteomes" id="UP000077134"/>
    </source>
</evidence>
<reference evidence="3 4" key="1">
    <citation type="submission" date="2016-02" db="EMBL/GenBank/DDBJ databases">
        <title>Paenibacillus sp. LPB0068, isolated from Crassostrea gigas.</title>
        <authorList>
            <person name="Shin S.-K."/>
            <person name="Yi H."/>
        </authorList>
    </citation>
    <scope>NUCLEOTIDE SEQUENCE [LARGE SCALE GENOMIC DNA]</scope>
    <source>
        <strain evidence="3 4">LPB0068</strain>
    </source>
</reference>
<dbReference type="SUPFAM" id="SSF48230">
    <property type="entry name" value="Chondroitin AC/alginate lyase"/>
    <property type="match status" value="1"/>
</dbReference>
<dbReference type="STRING" id="1763538.LPB68_13855"/>
<dbReference type="EMBL" id="LSFN01000036">
    <property type="protein sequence ID" value="OAB71721.1"/>
    <property type="molecule type" value="Genomic_DNA"/>
</dbReference>
<keyword evidence="4" id="KW-1185">Reference proteome</keyword>
<gene>
    <name evidence="3" type="ORF">PNBC_17035</name>
</gene>
<dbReference type="GO" id="GO:0030313">
    <property type="term" value="C:cell envelope"/>
    <property type="evidence" value="ECO:0007669"/>
    <property type="project" value="UniProtKB-SubCell"/>
</dbReference>
<dbReference type="OrthoDB" id="9793856at2"/>
<dbReference type="GO" id="GO:0016829">
    <property type="term" value="F:lyase activity"/>
    <property type="evidence" value="ECO:0007669"/>
    <property type="project" value="InterPro"/>
</dbReference>
<dbReference type="RefSeq" id="WP_068660241.1">
    <property type="nucleotide sequence ID" value="NZ_CP017770.1"/>
</dbReference>
<sequence>MMNMKSLLEALHHGTEKACGHGVELLFQEGRDVTTWQKISSDSFYAEMVSEIRELGDRLLQEPMPLIPFSLYKLYETIGDRESFQNAYFERRRRLDAFVFLSLLDKDDKYIVALEDVLWAICDEYTWCLPAHLGGSLSIVLNEARGHRETLDLFAAETAFSLSEIIHLLGSRLSEIVVHRVIKEIRERVLESYASLKSANWWETADMNWAAVCGGAIGATAMYLIEEDDTLAPLLARILDTMECFLDGFAEDGACREGVGYWAYGFGYFVYFAALLKQRTIGEIDLLHGNEKVKQIAMFQQKCYLGHNFVISYSDSSITHAYQIGLTHYLKSLFEEVDVPPLKSHSGPWGDHCFRFAHAIRNLLWSRESYVTEKLPSAYYVLEEAQIFIRRSEWNGKNVAFSIKGGHNAEPHNHNDVGSFILHTEDQPIFVDPGNGIYTKEYFGDERYSLIYNGSHGHSVPIIEGLHQQEGEQYAAHWIQFEPSEDGDIVELDLTNAYESDNLTSLTRTCRYHKNTLRIEDQYSFASTPISLTERFVTFIEPELKMNGKIILDTGKGISVELHYNSSELEYSCERVAFLPETTNQSSLYLIDLKVKELNCKMSVSVNIEICSNQEMTL</sequence>
<proteinExistence type="predicted"/>
<dbReference type="Gene3D" id="2.70.98.70">
    <property type="match status" value="1"/>
</dbReference>
<dbReference type="Pfam" id="PF07940">
    <property type="entry name" value="Hepar_II_III_C"/>
    <property type="match status" value="1"/>
</dbReference>
<dbReference type="AlphaFoldDB" id="A0A167B419"/>
<evidence type="ECO:0000259" key="2">
    <source>
        <dbReference type="Pfam" id="PF07940"/>
    </source>
</evidence>
<evidence type="ECO:0000313" key="3">
    <source>
        <dbReference type="EMBL" id="OAB71721.1"/>
    </source>
</evidence>
<dbReference type="PANTHER" id="PTHR38045:SF1">
    <property type="entry name" value="HEPARINASE II_III-LIKE PROTEIN"/>
    <property type="match status" value="1"/>
</dbReference>
<dbReference type="KEGG" id="pcx:LPB68_13855"/>
<accession>A0A167B419</accession>
<dbReference type="Proteomes" id="UP000077134">
    <property type="component" value="Unassembled WGS sequence"/>
</dbReference>
<dbReference type="InterPro" id="IPR008929">
    <property type="entry name" value="Chondroitin_lyas"/>
</dbReference>
<dbReference type="PANTHER" id="PTHR38045">
    <property type="entry name" value="CHROMOSOME 1, WHOLE GENOME SHOTGUN SEQUENCE"/>
    <property type="match status" value="1"/>
</dbReference>
<organism evidence="3 4">
    <name type="scientific">Paenibacillus crassostreae</name>
    <dbReference type="NCBI Taxonomy" id="1763538"/>
    <lineage>
        <taxon>Bacteria</taxon>
        <taxon>Bacillati</taxon>
        <taxon>Bacillota</taxon>
        <taxon>Bacilli</taxon>
        <taxon>Bacillales</taxon>
        <taxon>Paenibacillaceae</taxon>
        <taxon>Paenibacillus</taxon>
    </lineage>
</organism>
<dbReference type="Gene3D" id="1.50.10.100">
    <property type="entry name" value="Chondroitin AC/alginate lyase"/>
    <property type="match status" value="1"/>
</dbReference>
<dbReference type="InterPro" id="IPR012480">
    <property type="entry name" value="Hepar_II_III_C"/>
</dbReference>
<name>A0A167B419_9BACL</name>
<evidence type="ECO:0000256" key="1">
    <source>
        <dbReference type="ARBA" id="ARBA00004196"/>
    </source>
</evidence>
<feature type="domain" description="Heparinase II/III-like C-terminal" evidence="2">
    <location>
        <begin position="405"/>
        <end position="583"/>
    </location>
</feature>
<protein>
    <recommendedName>
        <fullName evidence="2">Heparinase II/III-like C-terminal domain-containing protein</fullName>
    </recommendedName>
</protein>
<comment type="subcellular location">
    <subcellularLocation>
        <location evidence="1">Cell envelope</location>
    </subcellularLocation>
</comment>
<comment type="caution">
    <text evidence="3">The sequence shown here is derived from an EMBL/GenBank/DDBJ whole genome shotgun (WGS) entry which is preliminary data.</text>
</comment>